<sequence length="411" mass="48056">MTKIPSVVTGADIVQWLMKNLSIEDPAEAMHIGSLIAAQGYFFPISDHVLTLKDDGTFYRFQAPYFWPSNCWEPENTDYAIYLCKRTMQNKTRLELADYEAENLARLQRAFARKWEFIYMQAEAQVKIDRKKDKIERKILDSQERAFWDVHRPVPGCVNTTEMDIRKCRRMKNPHRVKKSVYGVIEEGTQSQSPIHTPLHHCRKGTKEDVEKEIVFLNTQLDRHCMKMSKVAESKEPSQQRVKKWGFSLEDALKDPAGQELFLKFLESEFSSENLRFWLAVQELKRIPQHEVAQRAQDIWAEFLAEGAPSSINLDSHSYERTSQNLKDPGRYSYEDAQDHIYKLMKSDSYSRFLRSNLYQDLLMARKKPETEQGRRTSLEKFTRSVVSVLLRLVLIITATLSNFFLIVHLC</sequence>
<evidence type="ECO:0000256" key="1">
    <source>
        <dbReference type="ARBA" id="ARBA00022700"/>
    </source>
</evidence>
<dbReference type="AlphaFoldDB" id="A0A3Q3BKT4"/>
<reference evidence="5" key="2">
    <citation type="submission" date="2025-09" db="UniProtKB">
        <authorList>
            <consortium name="Ensembl"/>
        </authorList>
    </citation>
    <scope>IDENTIFICATION</scope>
</reference>
<dbReference type="SUPFAM" id="SSF48097">
    <property type="entry name" value="Regulator of G-protein signaling, RGS"/>
    <property type="match status" value="1"/>
</dbReference>
<evidence type="ECO:0000259" key="4">
    <source>
        <dbReference type="PROSITE" id="PS50186"/>
    </source>
</evidence>
<dbReference type="Pfam" id="PF00615">
    <property type="entry name" value="RGS"/>
    <property type="match status" value="1"/>
</dbReference>
<keyword evidence="6" id="KW-1185">Reference proteome</keyword>
<dbReference type="PANTHER" id="PTHR45746">
    <property type="entry name" value="LP21163P"/>
    <property type="match status" value="1"/>
</dbReference>
<dbReference type="InterPro" id="IPR016137">
    <property type="entry name" value="RGS"/>
</dbReference>
<dbReference type="Pfam" id="PF18148">
    <property type="entry name" value="RGS_DHEX"/>
    <property type="match status" value="1"/>
</dbReference>
<dbReference type="GO" id="GO:0009968">
    <property type="term" value="P:negative regulation of signal transduction"/>
    <property type="evidence" value="ECO:0007669"/>
    <property type="project" value="UniProtKB-KW"/>
</dbReference>
<evidence type="ECO:0000313" key="6">
    <source>
        <dbReference type="Proteomes" id="UP000264840"/>
    </source>
</evidence>
<evidence type="ECO:0000259" key="3">
    <source>
        <dbReference type="PROSITE" id="PS50132"/>
    </source>
</evidence>
<dbReference type="InterPro" id="IPR000591">
    <property type="entry name" value="DEP_dom"/>
</dbReference>
<dbReference type="GO" id="GO:0005737">
    <property type="term" value="C:cytoplasm"/>
    <property type="evidence" value="ECO:0007669"/>
    <property type="project" value="TreeGrafter"/>
</dbReference>
<dbReference type="Gene3D" id="1.10.1240.60">
    <property type="match status" value="1"/>
</dbReference>
<keyword evidence="2" id="KW-1133">Transmembrane helix</keyword>
<dbReference type="GO" id="GO:0007186">
    <property type="term" value="P:G protein-coupled receptor signaling pathway"/>
    <property type="evidence" value="ECO:0007669"/>
    <property type="project" value="InterPro"/>
</dbReference>
<dbReference type="PRINTS" id="PR01301">
    <property type="entry name" value="RGSPROTEIN"/>
</dbReference>
<reference evidence="5" key="1">
    <citation type="submission" date="2025-08" db="UniProtKB">
        <authorList>
            <consortium name="Ensembl"/>
        </authorList>
    </citation>
    <scope>IDENTIFICATION</scope>
</reference>
<dbReference type="CDD" id="cd04450">
    <property type="entry name" value="DEP_RGS7-like"/>
    <property type="match status" value="1"/>
</dbReference>
<dbReference type="GO" id="GO:0005096">
    <property type="term" value="F:GTPase activator activity"/>
    <property type="evidence" value="ECO:0007669"/>
    <property type="project" value="TreeGrafter"/>
</dbReference>
<dbReference type="Gene3D" id="1.10.167.10">
    <property type="entry name" value="Regulator of G-protein Signalling 4, domain 2"/>
    <property type="match status" value="1"/>
</dbReference>
<dbReference type="SMART" id="SM00315">
    <property type="entry name" value="RGS"/>
    <property type="match status" value="1"/>
</dbReference>
<dbReference type="InterPro" id="IPR036284">
    <property type="entry name" value="GGL_sf"/>
</dbReference>
<dbReference type="InterPro" id="IPR047016">
    <property type="entry name" value="RGS6/7/9/11"/>
</dbReference>
<keyword evidence="2" id="KW-0812">Transmembrane</keyword>
<dbReference type="FunFam" id="1.10.1240.60:FF:000001">
    <property type="entry name" value="Regulator of G-protein signaling 6"/>
    <property type="match status" value="1"/>
</dbReference>
<feature type="domain" description="DEP" evidence="4">
    <location>
        <begin position="1"/>
        <end position="63"/>
    </location>
</feature>
<protein>
    <submittedName>
        <fullName evidence="5">Regulator of G protein signaling 6</fullName>
    </submittedName>
</protein>
<evidence type="ECO:0000313" key="5">
    <source>
        <dbReference type="Ensembl" id="ENSHBUP00000001576.1"/>
    </source>
</evidence>
<feature type="domain" description="RGS" evidence="3">
    <location>
        <begin position="248"/>
        <end position="363"/>
    </location>
</feature>
<dbReference type="InterPro" id="IPR040759">
    <property type="entry name" value="RGS_DHEX"/>
</dbReference>
<proteinExistence type="predicted"/>
<dbReference type="PROSITE" id="PS50132">
    <property type="entry name" value="RGS"/>
    <property type="match status" value="1"/>
</dbReference>
<dbReference type="SMART" id="SM00049">
    <property type="entry name" value="DEP"/>
    <property type="match status" value="1"/>
</dbReference>
<dbReference type="InterPro" id="IPR036305">
    <property type="entry name" value="RGS_sf"/>
</dbReference>
<keyword evidence="2" id="KW-0472">Membrane</keyword>
<accession>A0A3Q3BKT4</accession>
<name>A0A3Q3BKT4_HAPBU</name>
<organism evidence="5 6">
    <name type="scientific">Haplochromis burtoni</name>
    <name type="common">Burton's mouthbrooder</name>
    <name type="synonym">Chromis burtoni</name>
    <dbReference type="NCBI Taxonomy" id="8153"/>
    <lineage>
        <taxon>Eukaryota</taxon>
        <taxon>Metazoa</taxon>
        <taxon>Chordata</taxon>
        <taxon>Craniata</taxon>
        <taxon>Vertebrata</taxon>
        <taxon>Euteleostomi</taxon>
        <taxon>Actinopterygii</taxon>
        <taxon>Neopterygii</taxon>
        <taxon>Teleostei</taxon>
        <taxon>Neoteleostei</taxon>
        <taxon>Acanthomorphata</taxon>
        <taxon>Ovalentaria</taxon>
        <taxon>Cichlomorphae</taxon>
        <taxon>Cichliformes</taxon>
        <taxon>Cichlidae</taxon>
        <taxon>African cichlids</taxon>
        <taxon>Pseudocrenilabrinae</taxon>
        <taxon>Haplochromini</taxon>
        <taxon>Haplochromis</taxon>
    </lineage>
</organism>
<dbReference type="InterPro" id="IPR036388">
    <property type="entry name" value="WH-like_DNA-bd_sf"/>
</dbReference>
<dbReference type="GeneTree" id="ENSGT00940000157159"/>
<dbReference type="Ensembl" id="ENSHBUT00000013569.1">
    <property type="protein sequence ID" value="ENSHBUP00000001576.1"/>
    <property type="gene ID" value="ENSHBUG00000000058.1"/>
</dbReference>
<dbReference type="FunFam" id="1.10.167.10:FF:000001">
    <property type="entry name" value="Putative regulator of g-protein signaling 12"/>
    <property type="match status" value="1"/>
</dbReference>
<dbReference type="GO" id="GO:0035556">
    <property type="term" value="P:intracellular signal transduction"/>
    <property type="evidence" value="ECO:0007669"/>
    <property type="project" value="InterPro"/>
</dbReference>
<dbReference type="Pfam" id="PF00610">
    <property type="entry name" value="DEP"/>
    <property type="match status" value="1"/>
</dbReference>
<dbReference type="GO" id="GO:0043005">
    <property type="term" value="C:neuron projection"/>
    <property type="evidence" value="ECO:0007669"/>
    <property type="project" value="TreeGrafter"/>
</dbReference>
<keyword evidence="1" id="KW-0734">Signal transduction inhibitor</keyword>
<dbReference type="Proteomes" id="UP000264840">
    <property type="component" value="Unplaced"/>
</dbReference>
<dbReference type="InterPro" id="IPR044926">
    <property type="entry name" value="RGS_subdomain_2"/>
</dbReference>
<dbReference type="PANTHER" id="PTHR45746:SF2">
    <property type="entry name" value="REGULATOR OF G-PROTEIN SIGNALING 6"/>
    <property type="match status" value="1"/>
</dbReference>
<dbReference type="PROSITE" id="PS50186">
    <property type="entry name" value="DEP"/>
    <property type="match status" value="1"/>
</dbReference>
<dbReference type="SUPFAM" id="SSF48670">
    <property type="entry name" value="Transducin (heterotrimeric G protein), gamma chain"/>
    <property type="match status" value="1"/>
</dbReference>
<evidence type="ECO:0000256" key="2">
    <source>
        <dbReference type="SAM" id="Phobius"/>
    </source>
</evidence>
<dbReference type="STRING" id="8153.ENSHBUP00000001576"/>
<dbReference type="SUPFAM" id="SSF46785">
    <property type="entry name" value="Winged helix' DNA-binding domain"/>
    <property type="match status" value="1"/>
</dbReference>
<dbReference type="Gene3D" id="1.10.10.10">
    <property type="entry name" value="Winged helix-like DNA-binding domain superfamily/Winged helix DNA-binding domain"/>
    <property type="match status" value="1"/>
</dbReference>
<dbReference type="GO" id="GO:0008277">
    <property type="term" value="P:regulation of G protein-coupled receptor signaling pathway"/>
    <property type="evidence" value="ECO:0007669"/>
    <property type="project" value="InterPro"/>
</dbReference>
<feature type="transmembrane region" description="Helical" evidence="2">
    <location>
        <begin position="389"/>
        <end position="410"/>
    </location>
</feature>
<dbReference type="InterPro" id="IPR047017">
    <property type="entry name" value="RGS6/7/9/11_DHEX_sf"/>
</dbReference>
<dbReference type="InterPro" id="IPR036390">
    <property type="entry name" value="WH_DNA-bd_sf"/>
</dbReference>
<dbReference type="OMA" id="AWIMKNL"/>